<proteinExistence type="predicted"/>
<dbReference type="Proteomes" id="UP000735592">
    <property type="component" value="Unassembled WGS sequence"/>
</dbReference>
<sequence>MMRHAIVCLITGGLPLVILPAVAVGQSVSDSVLGASTARLQLGSLPAPLVPLDPLDPLGPTLNAPGQRFLTSAEFERKLGAAVGIVSIGVLREAASVTGPQQSPALAMYTRPSTSFTAATLGYALTPHSAVTAMVSAARTEGLGAPDSLLAQVSSVRTLAYSLSWARREWLSSGDSLALTLSVPARVRSGTLAGSGNVALTGEPGALPYGTAMLNLRPTATEHDVELRYTLRPSGMARQGRLSAAIMWRVHPGHDAAAAPEYLLGLRYVQGF</sequence>
<organism evidence="1 2">
    <name type="scientific">Pseudoduganella danionis</name>
    <dbReference type="NCBI Taxonomy" id="1890295"/>
    <lineage>
        <taxon>Bacteria</taxon>
        <taxon>Pseudomonadati</taxon>
        <taxon>Pseudomonadota</taxon>
        <taxon>Betaproteobacteria</taxon>
        <taxon>Burkholderiales</taxon>
        <taxon>Oxalobacteraceae</taxon>
        <taxon>Telluria group</taxon>
        <taxon>Pseudoduganella</taxon>
    </lineage>
</organism>
<dbReference type="EMBL" id="WNKW01000002">
    <property type="protein sequence ID" value="MTW33285.1"/>
    <property type="molecule type" value="Genomic_DNA"/>
</dbReference>
<name>A0ABW9SN40_9BURK</name>
<reference evidence="1 2" key="1">
    <citation type="submission" date="2019-11" db="EMBL/GenBank/DDBJ databases">
        <title>Type strains purchased from KCTC, JCM and DSMZ.</title>
        <authorList>
            <person name="Lu H."/>
        </authorList>
    </citation>
    <scope>NUCLEOTIDE SEQUENCE [LARGE SCALE GENOMIC DNA]</scope>
    <source>
        <strain evidence="1 2">DSM 103461</strain>
    </source>
</reference>
<comment type="caution">
    <text evidence="1">The sequence shown here is derived from an EMBL/GenBank/DDBJ whole genome shotgun (WGS) entry which is preliminary data.</text>
</comment>
<accession>A0ABW9SN40</accession>
<gene>
    <name evidence="1" type="ORF">GM655_10645</name>
</gene>
<evidence type="ECO:0008006" key="3">
    <source>
        <dbReference type="Google" id="ProtNLM"/>
    </source>
</evidence>
<dbReference type="RefSeq" id="WP_155434635.1">
    <property type="nucleotide sequence ID" value="NZ_JBHLXK010000004.1"/>
</dbReference>
<keyword evidence="2" id="KW-1185">Reference proteome</keyword>
<evidence type="ECO:0000313" key="2">
    <source>
        <dbReference type="Proteomes" id="UP000735592"/>
    </source>
</evidence>
<evidence type="ECO:0000313" key="1">
    <source>
        <dbReference type="EMBL" id="MTW33285.1"/>
    </source>
</evidence>
<protein>
    <recommendedName>
        <fullName evidence="3">Transporter</fullName>
    </recommendedName>
</protein>